<comment type="caution">
    <text evidence="1">The sequence shown here is derived from an EMBL/GenBank/DDBJ whole genome shotgun (WGS) entry which is preliminary data.</text>
</comment>
<evidence type="ECO:0000313" key="1">
    <source>
        <dbReference type="EMBL" id="HAC6577031.1"/>
    </source>
</evidence>
<proteinExistence type="predicted"/>
<gene>
    <name evidence="1" type="ORF">G0B27_23280</name>
</gene>
<reference evidence="1" key="2">
    <citation type="submission" date="2018-07" db="EMBL/GenBank/DDBJ databases">
        <authorList>
            <consortium name="NCBI Pathogen Detection Project"/>
        </authorList>
    </citation>
    <scope>NUCLEOTIDE SEQUENCE</scope>
    <source>
        <strain evidence="1">232-84</strain>
    </source>
</reference>
<feature type="non-terminal residue" evidence="1">
    <location>
        <position position="28"/>
    </location>
</feature>
<sequence>MWKTLHQLAVPPRLYQICGRLVPWLAAA</sequence>
<organism evidence="1">
    <name type="scientific">Salmonella enterica</name>
    <name type="common">Salmonella choleraesuis</name>
    <dbReference type="NCBI Taxonomy" id="28901"/>
    <lineage>
        <taxon>Bacteria</taxon>
        <taxon>Pseudomonadati</taxon>
        <taxon>Pseudomonadota</taxon>
        <taxon>Gammaproteobacteria</taxon>
        <taxon>Enterobacterales</taxon>
        <taxon>Enterobacteriaceae</taxon>
        <taxon>Salmonella</taxon>
    </lineage>
</organism>
<dbReference type="EMBL" id="DAAMGM010000044">
    <property type="protein sequence ID" value="HAC6577031.1"/>
    <property type="molecule type" value="Genomic_DNA"/>
</dbReference>
<dbReference type="AlphaFoldDB" id="A0A701ZLG5"/>
<accession>A0A701ZLG5</accession>
<protein>
    <submittedName>
        <fullName evidence="1">Heme ABC transporter permease</fullName>
    </submittedName>
</protein>
<reference evidence="1" key="1">
    <citation type="journal article" date="2018" name="Genome Biol.">
        <title>SKESA: strategic k-mer extension for scrupulous assemblies.</title>
        <authorList>
            <person name="Souvorov A."/>
            <person name="Agarwala R."/>
            <person name="Lipman D.J."/>
        </authorList>
    </citation>
    <scope>NUCLEOTIDE SEQUENCE</scope>
    <source>
        <strain evidence="1">232-84</strain>
    </source>
</reference>
<name>A0A701ZLG5_SALER</name>